<evidence type="ECO:0000259" key="1">
    <source>
        <dbReference type="PROSITE" id="PS50404"/>
    </source>
</evidence>
<dbReference type="PANTHER" id="PTHR42673">
    <property type="entry name" value="MALEYLACETOACETATE ISOMERASE"/>
    <property type="match status" value="1"/>
</dbReference>
<dbReference type="PANTHER" id="PTHR42673:SF4">
    <property type="entry name" value="MALEYLACETOACETATE ISOMERASE"/>
    <property type="match status" value="1"/>
</dbReference>
<proteinExistence type="predicted"/>
<sequence>MTYDLYIGDRTFSSWSLRGWLMLEKFGLPYRAHMVGLYSGTMAEDLAPVAPATLVPVLRTPEGTVVGETMAMAETLAERHPDAGLWPEDAAARATARWLCAAMAAGFGALRGACPMQLQHVNQGFQPSEGVLADLVRIETLWQHAQKMRTEDGPWLFGRYTLADAFYAPVTARIVGYALPVSDSARAYCETTIADPAFKAWRAEGLKKTYHPFPYDMGLETEPWPEA</sequence>
<keyword evidence="3" id="KW-1185">Reference proteome</keyword>
<dbReference type="Pfam" id="PF13409">
    <property type="entry name" value="GST_N_2"/>
    <property type="match status" value="1"/>
</dbReference>
<dbReference type="Proteomes" id="UP001556098">
    <property type="component" value="Unassembled WGS sequence"/>
</dbReference>
<dbReference type="InterPro" id="IPR004045">
    <property type="entry name" value="Glutathione_S-Trfase_N"/>
</dbReference>
<dbReference type="CDD" id="cd03194">
    <property type="entry name" value="GST_C_3"/>
    <property type="match status" value="1"/>
</dbReference>
<evidence type="ECO:0000313" key="2">
    <source>
        <dbReference type="EMBL" id="MEW9921228.1"/>
    </source>
</evidence>
<dbReference type="InterPro" id="IPR036282">
    <property type="entry name" value="Glutathione-S-Trfase_C_sf"/>
</dbReference>
<comment type="caution">
    <text evidence="2">The sequence shown here is derived from an EMBL/GenBank/DDBJ whole genome shotgun (WGS) entry which is preliminary data.</text>
</comment>
<dbReference type="PROSITE" id="PS50404">
    <property type="entry name" value="GST_NTER"/>
    <property type="match status" value="1"/>
</dbReference>
<dbReference type="EMBL" id="JBFNXX010000013">
    <property type="protein sequence ID" value="MEW9921228.1"/>
    <property type="molecule type" value="Genomic_DNA"/>
</dbReference>
<dbReference type="Gene3D" id="3.40.30.10">
    <property type="entry name" value="Glutaredoxin"/>
    <property type="match status" value="1"/>
</dbReference>
<dbReference type="InterPro" id="IPR036249">
    <property type="entry name" value="Thioredoxin-like_sf"/>
</dbReference>
<reference evidence="2 3" key="1">
    <citation type="submission" date="2024-07" db="EMBL/GenBank/DDBJ databases">
        <title>Marimonas sp.nov., isolated from tidal-flat sediment.</title>
        <authorList>
            <person name="Jayan J.N."/>
            <person name="Lee S.S."/>
        </authorList>
    </citation>
    <scope>NUCLEOTIDE SEQUENCE [LARGE SCALE GENOMIC DNA]</scope>
    <source>
        <strain evidence="2 3">MJW-29</strain>
    </source>
</reference>
<feature type="domain" description="GST N-terminal" evidence="1">
    <location>
        <begin position="1"/>
        <end position="84"/>
    </location>
</feature>
<name>A0ABV3RRP4_9RHOB</name>
<accession>A0ABV3RRP4</accession>
<organism evidence="2 3">
    <name type="scientific">Sulfitobacter sediminis</name>
    <dbReference type="NCBI Taxonomy" id="3234186"/>
    <lineage>
        <taxon>Bacteria</taxon>
        <taxon>Pseudomonadati</taxon>
        <taxon>Pseudomonadota</taxon>
        <taxon>Alphaproteobacteria</taxon>
        <taxon>Rhodobacterales</taxon>
        <taxon>Roseobacteraceae</taxon>
        <taxon>Sulfitobacter</taxon>
    </lineage>
</organism>
<dbReference type="Gene3D" id="1.20.1050.10">
    <property type="match status" value="1"/>
</dbReference>
<dbReference type="SUPFAM" id="SSF47616">
    <property type="entry name" value="GST C-terminal domain-like"/>
    <property type="match status" value="1"/>
</dbReference>
<dbReference type="SUPFAM" id="SSF52833">
    <property type="entry name" value="Thioredoxin-like"/>
    <property type="match status" value="1"/>
</dbReference>
<gene>
    <name evidence="2" type="ORF">AB2B41_16575</name>
</gene>
<dbReference type="RefSeq" id="WP_367878929.1">
    <property type="nucleotide sequence ID" value="NZ_JBFNXX010000013.1"/>
</dbReference>
<evidence type="ECO:0000313" key="3">
    <source>
        <dbReference type="Proteomes" id="UP001556098"/>
    </source>
</evidence>
<protein>
    <submittedName>
        <fullName evidence="2">Glutathione S-transferase</fullName>
    </submittedName>
</protein>